<dbReference type="OrthoDB" id="2255147at2759"/>
<proteinExistence type="predicted"/>
<evidence type="ECO:0000313" key="4">
    <source>
        <dbReference type="EMBL" id="KAG1538376.1"/>
    </source>
</evidence>
<dbReference type="InterPro" id="IPR051149">
    <property type="entry name" value="Spindly/BICDR_Dynein_Adapter"/>
</dbReference>
<evidence type="ECO:0000256" key="3">
    <source>
        <dbReference type="SAM" id="MobiDB-lite"/>
    </source>
</evidence>
<dbReference type="PANTHER" id="PTHR32123">
    <property type="entry name" value="BICD FAMILY-LIKE CARGO ADAPTER"/>
    <property type="match status" value="1"/>
</dbReference>
<name>A0A9P6Y3M4_RHIOR</name>
<evidence type="ECO:0000313" key="5">
    <source>
        <dbReference type="Proteomes" id="UP000717996"/>
    </source>
</evidence>
<dbReference type="Proteomes" id="UP000717996">
    <property type="component" value="Unassembled WGS sequence"/>
</dbReference>
<feature type="region of interest" description="Disordered" evidence="3">
    <location>
        <begin position="161"/>
        <end position="180"/>
    </location>
</feature>
<accession>A0A9P6Y3M4</accession>
<evidence type="ECO:0000256" key="2">
    <source>
        <dbReference type="SAM" id="Coils"/>
    </source>
</evidence>
<dbReference type="AlphaFoldDB" id="A0A9P6Y3M4"/>
<sequence>MPGPPSPTHSFVSSFSWMAEKTSSELIPMLKNAYHTLKDKEKDLLLAAELGKSLLEHNLQLKSSYDSLLKKSTTPPISPSSSTSTKFTDKDDMRFIPSHTACEAMIDVLEKKNVELTRKIELTVKAQEELKHPKNIKRLKDEICFLKSQLDIASTKIQELQDMRSRQKHPKVRRAPEKEEEEEDVIERLYETLDQKREEKASVHRSKLELESKLAVTLKDLCELKRQYDSFQFTLQDFEQLQQAYERQKAHVEELKSSLEEHRVMVQKLNGEPDSVPLVPNMSLLSELEYHWLKSPSVILSKVTGLDQQVIDEAFDFMSQIEASSQSASSSSHPASSQPASSYLSSVYSLADDLLSSPDDRYPTLDLYPHLPTRLCFLELEPLNFIERLKNHIQKLFNLVWKWCRFSMVLTTVLVISAWQGP</sequence>
<gene>
    <name evidence="4" type="ORF">G6F51_009807</name>
</gene>
<reference evidence="4" key="1">
    <citation type="journal article" date="2020" name="Microb. Genom.">
        <title>Genetic diversity of clinical and environmental Mucorales isolates obtained from an investigation of mucormycosis cases among solid organ transplant recipients.</title>
        <authorList>
            <person name="Nguyen M.H."/>
            <person name="Kaul D."/>
            <person name="Muto C."/>
            <person name="Cheng S.J."/>
            <person name="Richter R.A."/>
            <person name="Bruno V.M."/>
            <person name="Liu G."/>
            <person name="Beyhan S."/>
            <person name="Sundermann A.J."/>
            <person name="Mounaud S."/>
            <person name="Pasculle A.W."/>
            <person name="Nierman W.C."/>
            <person name="Driscoll E."/>
            <person name="Cumbie R."/>
            <person name="Clancy C.J."/>
            <person name="Dupont C.L."/>
        </authorList>
    </citation>
    <scope>NUCLEOTIDE SEQUENCE</scope>
    <source>
        <strain evidence="4">GL16</strain>
    </source>
</reference>
<feature type="coiled-coil region" evidence="2">
    <location>
        <begin position="235"/>
        <end position="272"/>
    </location>
</feature>
<dbReference type="PANTHER" id="PTHR32123:SF9">
    <property type="entry name" value="PROTEIN SPINDLY"/>
    <property type="match status" value="1"/>
</dbReference>
<keyword evidence="1 2" id="KW-0175">Coiled coil</keyword>
<organism evidence="4 5">
    <name type="scientific">Rhizopus oryzae</name>
    <name type="common">Mucormycosis agent</name>
    <name type="synonym">Rhizopus arrhizus var. delemar</name>
    <dbReference type="NCBI Taxonomy" id="64495"/>
    <lineage>
        <taxon>Eukaryota</taxon>
        <taxon>Fungi</taxon>
        <taxon>Fungi incertae sedis</taxon>
        <taxon>Mucoromycota</taxon>
        <taxon>Mucoromycotina</taxon>
        <taxon>Mucoromycetes</taxon>
        <taxon>Mucorales</taxon>
        <taxon>Mucorineae</taxon>
        <taxon>Rhizopodaceae</taxon>
        <taxon>Rhizopus</taxon>
    </lineage>
</organism>
<protein>
    <submittedName>
        <fullName evidence="4">Uncharacterized protein</fullName>
    </submittedName>
</protein>
<dbReference type="EMBL" id="JAANIT010001874">
    <property type="protein sequence ID" value="KAG1538376.1"/>
    <property type="molecule type" value="Genomic_DNA"/>
</dbReference>
<comment type="caution">
    <text evidence="4">The sequence shown here is derived from an EMBL/GenBank/DDBJ whole genome shotgun (WGS) entry which is preliminary data.</text>
</comment>
<evidence type="ECO:0000256" key="1">
    <source>
        <dbReference type="ARBA" id="ARBA00023054"/>
    </source>
</evidence>